<dbReference type="AlphaFoldDB" id="A7E8B9"/>
<gene>
    <name evidence="1" type="ORF">SS1G_01547</name>
</gene>
<dbReference type="HOGENOM" id="CLU_3335861_0_0_1"/>
<dbReference type="EMBL" id="CH476622">
    <property type="protein sequence ID" value="EDN96621.1"/>
    <property type="molecule type" value="Genomic_DNA"/>
</dbReference>
<dbReference type="Proteomes" id="UP000001312">
    <property type="component" value="Unassembled WGS sequence"/>
</dbReference>
<proteinExistence type="predicted"/>
<dbReference type="RefSeq" id="XP_001597353.1">
    <property type="nucleotide sequence ID" value="XM_001597303.1"/>
</dbReference>
<dbReference type="KEGG" id="ssl:SS1G_01547"/>
<dbReference type="InParanoid" id="A7E8B9"/>
<protein>
    <submittedName>
        <fullName evidence="1">Uncharacterized protein</fullName>
    </submittedName>
</protein>
<name>A7E8B9_SCLS1</name>
<dbReference type="GeneID" id="5493266"/>
<accession>A7E8B9</accession>
<keyword evidence="2" id="KW-1185">Reference proteome</keyword>
<organism evidence="1 2">
    <name type="scientific">Sclerotinia sclerotiorum (strain ATCC 18683 / 1980 / Ss-1)</name>
    <name type="common">White mold</name>
    <name type="synonym">Whetzelinia sclerotiorum</name>
    <dbReference type="NCBI Taxonomy" id="665079"/>
    <lineage>
        <taxon>Eukaryota</taxon>
        <taxon>Fungi</taxon>
        <taxon>Dikarya</taxon>
        <taxon>Ascomycota</taxon>
        <taxon>Pezizomycotina</taxon>
        <taxon>Leotiomycetes</taxon>
        <taxon>Helotiales</taxon>
        <taxon>Sclerotiniaceae</taxon>
        <taxon>Sclerotinia</taxon>
    </lineage>
</organism>
<evidence type="ECO:0000313" key="1">
    <source>
        <dbReference type="EMBL" id="EDN96621.1"/>
    </source>
</evidence>
<evidence type="ECO:0000313" key="2">
    <source>
        <dbReference type="Proteomes" id="UP000001312"/>
    </source>
</evidence>
<sequence>MVNLHGISSRDWKKSNDMKCECAGQLRIQPHFVLILMI</sequence>
<reference evidence="2" key="1">
    <citation type="journal article" date="2011" name="PLoS Genet.">
        <title>Genomic analysis of the necrotrophic fungal pathogens Sclerotinia sclerotiorum and Botrytis cinerea.</title>
        <authorList>
            <person name="Amselem J."/>
            <person name="Cuomo C.A."/>
            <person name="van Kan J.A."/>
            <person name="Viaud M."/>
            <person name="Benito E.P."/>
            <person name="Couloux A."/>
            <person name="Coutinho P.M."/>
            <person name="de Vries R.P."/>
            <person name="Dyer P.S."/>
            <person name="Fillinger S."/>
            <person name="Fournier E."/>
            <person name="Gout L."/>
            <person name="Hahn M."/>
            <person name="Kohn L."/>
            <person name="Lapalu N."/>
            <person name="Plummer K.M."/>
            <person name="Pradier J.M."/>
            <person name="Quevillon E."/>
            <person name="Sharon A."/>
            <person name="Simon A."/>
            <person name="ten Have A."/>
            <person name="Tudzynski B."/>
            <person name="Tudzynski P."/>
            <person name="Wincker P."/>
            <person name="Andrew M."/>
            <person name="Anthouard V."/>
            <person name="Beever R.E."/>
            <person name="Beffa R."/>
            <person name="Benoit I."/>
            <person name="Bouzid O."/>
            <person name="Brault B."/>
            <person name="Chen Z."/>
            <person name="Choquer M."/>
            <person name="Collemare J."/>
            <person name="Cotton P."/>
            <person name="Danchin E.G."/>
            <person name="Da Silva C."/>
            <person name="Gautier A."/>
            <person name="Giraud C."/>
            <person name="Giraud T."/>
            <person name="Gonzalez C."/>
            <person name="Grossetete S."/>
            <person name="Guldener U."/>
            <person name="Henrissat B."/>
            <person name="Howlett B.J."/>
            <person name="Kodira C."/>
            <person name="Kretschmer M."/>
            <person name="Lappartient A."/>
            <person name="Leroch M."/>
            <person name="Levis C."/>
            <person name="Mauceli E."/>
            <person name="Neuveglise C."/>
            <person name="Oeser B."/>
            <person name="Pearson M."/>
            <person name="Poulain J."/>
            <person name="Poussereau N."/>
            <person name="Quesneville H."/>
            <person name="Rascle C."/>
            <person name="Schumacher J."/>
            <person name="Segurens B."/>
            <person name="Sexton A."/>
            <person name="Silva E."/>
            <person name="Sirven C."/>
            <person name="Soanes D.M."/>
            <person name="Talbot N.J."/>
            <person name="Templeton M."/>
            <person name="Yandava C."/>
            <person name="Yarden O."/>
            <person name="Zeng Q."/>
            <person name="Rollins J.A."/>
            <person name="Lebrun M.H."/>
            <person name="Dickman M."/>
        </authorList>
    </citation>
    <scope>NUCLEOTIDE SEQUENCE [LARGE SCALE GENOMIC DNA]</scope>
    <source>
        <strain evidence="2">ATCC 18683 / 1980 / Ss-1</strain>
    </source>
</reference>